<comment type="caution">
    <text evidence="2">The sequence shown here is derived from an EMBL/GenBank/DDBJ whole genome shotgun (WGS) entry which is preliminary data.</text>
</comment>
<dbReference type="PATRIC" id="fig|1392540.3.peg.1274"/>
<dbReference type="AlphaFoldDB" id="V2TPW2"/>
<dbReference type="InterPro" id="IPR002654">
    <property type="entry name" value="Glyco_trans_25"/>
</dbReference>
<evidence type="ECO:0000259" key="1">
    <source>
        <dbReference type="Pfam" id="PF01755"/>
    </source>
</evidence>
<protein>
    <recommendedName>
        <fullName evidence="1">Glycosyl transferase family 25 domain-containing protein</fullName>
    </recommendedName>
</protein>
<dbReference type="CDD" id="cd06532">
    <property type="entry name" value="Glyco_transf_25"/>
    <property type="match status" value="1"/>
</dbReference>
<dbReference type="OrthoDB" id="9816113at2"/>
<sequence length="253" mass="29776">MKKYLITIEETNSPRLKQFFAQSCFNQLQNDFSSFGIIGNNLTVKEYFSRAVSNRICPLTPGELGCALSHLSALQDFLESDDEYAVIFEDDVIETLTLNLDELEKKVKALDLSSGFLLSLGGIQMGICYKVRGKLLQKKLYEKNILKVDPDFLQYLVYAYAYIVDKKMAQLLLQHHGEQPKIYDHWYPILKLDPTVNFYGTFLFDHPKMSDDIISKSYLEQERLQVYKRKRPRQKFFQYIRRKLKRYTLDKFK</sequence>
<feature type="domain" description="Glycosyl transferase family 25" evidence="1">
    <location>
        <begin position="25"/>
        <end position="180"/>
    </location>
</feature>
<reference evidence="2 3" key="1">
    <citation type="submission" date="2013-10" db="EMBL/GenBank/DDBJ databases">
        <title>The Genome Sequence of Acinetobacter nectaris CIP 110549.</title>
        <authorList>
            <consortium name="The Broad Institute Genomics Platform"/>
            <consortium name="The Broad Institute Genome Sequencing Center for Infectious Disease"/>
            <person name="Cerqueira G."/>
            <person name="Feldgarden M."/>
            <person name="Courvalin P."/>
            <person name="Grillot-Courvalin C."/>
            <person name="Clermont D."/>
            <person name="Rocha E."/>
            <person name="Yoon E.-J."/>
            <person name="Nemec A."/>
            <person name="Young S.K."/>
            <person name="Zeng Q."/>
            <person name="Gargeya S."/>
            <person name="Fitzgerald M."/>
            <person name="Abouelleil A."/>
            <person name="Alvarado L."/>
            <person name="Berlin A.M."/>
            <person name="Chapman S.B."/>
            <person name="Gainer-Dewar J."/>
            <person name="Goldberg J."/>
            <person name="Gnerre S."/>
            <person name="Griggs A."/>
            <person name="Gujja S."/>
            <person name="Hansen M."/>
            <person name="Howarth C."/>
            <person name="Imamovic A."/>
            <person name="Ireland A."/>
            <person name="Larimer J."/>
            <person name="McCowan C."/>
            <person name="Murphy C."/>
            <person name="Pearson M."/>
            <person name="Poon T.W."/>
            <person name="Priest M."/>
            <person name="Roberts A."/>
            <person name="Saif S."/>
            <person name="Shea T."/>
            <person name="Sykes S."/>
            <person name="Wortman J."/>
            <person name="Nusbaum C."/>
            <person name="Birren B."/>
        </authorList>
    </citation>
    <scope>NUCLEOTIDE SEQUENCE [LARGE SCALE GENOMIC DNA]</scope>
    <source>
        <strain evidence="2 3">CIP 110549</strain>
    </source>
</reference>
<proteinExistence type="predicted"/>
<dbReference type="HOGENOM" id="CLU_1168681_0_0_6"/>
<accession>V2TPW2</accession>
<gene>
    <name evidence="2" type="ORF">P256_01313</name>
</gene>
<dbReference type="Pfam" id="PF01755">
    <property type="entry name" value="Glyco_transf_25"/>
    <property type="match status" value="1"/>
</dbReference>
<keyword evidence="3" id="KW-1185">Reference proteome</keyword>
<dbReference type="EMBL" id="AYER01000004">
    <property type="protein sequence ID" value="ESK39632.1"/>
    <property type="molecule type" value="Genomic_DNA"/>
</dbReference>
<dbReference type="RefSeq" id="WP_023272945.1">
    <property type="nucleotide sequence ID" value="NZ_KI530723.1"/>
</dbReference>
<evidence type="ECO:0000313" key="2">
    <source>
        <dbReference type="EMBL" id="ESK39632.1"/>
    </source>
</evidence>
<organism evidence="2 3">
    <name type="scientific">Acinetobacter nectaris CIP 110549</name>
    <dbReference type="NCBI Taxonomy" id="1392540"/>
    <lineage>
        <taxon>Bacteria</taxon>
        <taxon>Pseudomonadati</taxon>
        <taxon>Pseudomonadota</taxon>
        <taxon>Gammaproteobacteria</taxon>
        <taxon>Moraxellales</taxon>
        <taxon>Moraxellaceae</taxon>
        <taxon>Acinetobacter</taxon>
    </lineage>
</organism>
<dbReference type="eggNOG" id="ENOG5033MSU">
    <property type="taxonomic scope" value="Bacteria"/>
</dbReference>
<evidence type="ECO:0000313" key="3">
    <source>
        <dbReference type="Proteomes" id="UP000023785"/>
    </source>
</evidence>
<name>V2TPW2_9GAMM</name>
<dbReference type="Proteomes" id="UP000023785">
    <property type="component" value="Unassembled WGS sequence"/>
</dbReference>